<reference evidence="3" key="2">
    <citation type="submission" date="2023-04" db="EMBL/GenBank/DDBJ databases">
        <title>Whole Genome Sequence of Multi-drug resistant Aeromonas caviae as a gut pathogen in newborn.</title>
        <authorList>
            <person name="Jadhav S.V."/>
            <person name="Saroj S.D."/>
            <person name="Saha U.B."/>
            <person name="Sen S."/>
            <person name="Kher A."/>
        </authorList>
    </citation>
    <scope>NUCLEOTIDE SEQUENCE</scope>
    <source>
        <strain evidence="3">SVJ23</strain>
    </source>
</reference>
<protein>
    <submittedName>
        <fullName evidence="2">AMP-binding protein</fullName>
    </submittedName>
</protein>
<feature type="domain" description="AMP-dependent synthetase/ligase" evidence="1">
    <location>
        <begin position="115"/>
        <end position="324"/>
    </location>
</feature>
<dbReference type="SUPFAM" id="SSF56801">
    <property type="entry name" value="Acetyl-CoA synthetase-like"/>
    <property type="match status" value="1"/>
</dbReference>
<reference evidence="2" key="1">
    <citation type="journal article" date="2019" name="J Environ">
        <title>Genetic characterization and potential molecular dissemination mechanism of tet (31) gene in Aeromonas caviae from an oxytetracycline wastewater treatment system.</title>
        <authorList>
            <person name="Shi Y."/>
            <person name="Tian Z."/>
            <person name="Leclercq S.O."/>
            <person name="Zhang H."/>
            <person name="Yang M."/>
            <person name="Zhang Y."/>
        </authorList>
    </citation>
    <scope>NUCLEOTIDE SEQUENCE</scope>
    <source>
        <strain evidence="2">T25-39</strain>
    </source>
</reference>
<dbReference type="AlphaFoldDB" id="A0A3G9IKS9"/>
<dbReference type="PANTHER" id="PTHR43767:SF1">
    <property type="entry name" value="NONRIBOSOMAL PEPTIDE SYNTHASE PES1 (EUROFUNG)-RELATED"/>
    <property type="match status" value="1"/>
</dbReference>
<dbReference type="Proteomes" id="UP000266778">
    <property type="component" value="Chromosome"/>
</dbReference>
<dbReference type="RefSeq" id="WP_119196729.1">
    <property type="nucleotide sequence ID" value="NZ_AP019195.1"/>
</dbReference>
<dbReference type="InterPro" id="IPR000873">
    <property type="entry name" value="AMP-dep_synth/lig_dom"/>
</dbReference>
<dbReference type="InterPro" id="IPR042099">
    <property type="entry name" value="ANL_N_sf"/>
</dbReference>
<dbReference type="Pfam" id="PF00501">
    <property type="entry name" value="AMP-binding"/>
    <property type="match status" value="1"/>
</dbReference>
<sequence>MSAPDLLTHLVVGNSAPAWRDPDEGWLSYGELAQRVARLAKAYPSGRQLIYLPFVTSTRHLLHYLLALRDGHVVMLADPAQDEETRRALCERFGASLVVTAEGCLVHLGEEPALHPELALLLPTSGSTGSSKWVRISRNSLNANAAAIAEYLALDSAERAITSLPLFYSFGMSVLNSHLLVGASLVQSAASPLERQFWEEVNAHRVTSVAGVPFTFQMLSRLRFDWCRYPSLMTLTQAGGRLEPTLASQFAYQAASLGRRFFVMYGQTEAAPRIAWLGHDEVLVAPDAIGRAVPGGHLSLRPEPGLPEGEGELVYEGPNVMLGYAEGRAELARGREVEALFTGDLARCDEAGRFYLTGRLNRFLKLFGKRVSLAEVESWLQARGHSCAATGRDDRLLVAIEGEGVACDVLQVEVARWLMVPPSCVRIRMQPLPRRSNMKIDYPALLTLLEAS</sequence>
<organism evidence="2 4">
    <name type="scientific">Aeromonas caviae</name>
    <name type="common">Aeromonas punctata</name>
    <dbReference type="NCBI Taxonomy" id="648"/>
    <lineage>
        <taxon>Bacteria</taxon>
        <taxon>Pseudomonadati</taxon>
        <taxon>Pseudomonadota</taxon>
        <taxon>Gammaproteobacteria</taxon>
        <taxon>Aeromonadales</taxon>
        <taxon>Aeromonadaceae</taxon>
        <taxon>Aeromonas</taxon>
    </lineage>
</organism>
<proteinExistence type="predicted"/>
<evidence type="ECO:0000313" key="4">
    <source>
        <dbReference type="Proteomes" id="UP000266778"/>
    </source>
</evidence>
<dbReference type="EMBL" id="CP110176">
    <property type="protein sequence ID" value="WGC86129.1"/>
    <property type="molecule type" value="Genomic_DNA"/>
</dbReference>
<dbReference type="PANTHER" id="PTHR43767">
    <property type="entry name" value="LONG-CHAIN-FATTY-ACID--COA LIGASE"/>
    <property type="match status" value="1"/>
</dbReference>
<evidence type="ECO:0000313" key="3">
    <source>
        <dbReference type="EMBL" id="WGC86129.1"/>
    </source>
</evidence>
<dbReference type="EMBL" id="CP025706">
    <property type="protein sequence ID" value="AXB03705.1"/>
    <property type="molecule type" value="Genomic_DNA"/>
</dbReference>
<dbReference type="Proteomes" id="UP001163285">
    <property type="component" value="Chromosome"/>
</dbReference>
<accession>A0A3G9IKS9</accession>
<dbReference type="PROSITE" id="PS00455">
    <property type="entry name" value="AMP_BINDING"/>
    <property type="match status" value="1"/>
</dbReference>
<name>A0A3G9IKS9_AERCA</name>
<evidence type="ECO:0000313" key="2">
    <source>
        <dbReference type="EMBL" id="AXB03705.1"/>
    </source>
</evidence>
<dbReference type="InterPro" id="IPR050237">
    <property type="entry name" value="ATP-dep_AMP-bd_enzyme"/>
</dbReference>
<evidence type="ECO:0000259" key="1">
    <source>
        <dbReference type="Pfam" id="PF00501"/>
    </source>
</evidence>
<dbReference type="Gene3D" id="3.40.50.12780">
    <property type="entry name" value="N-terminal domain of ligase-like"/>
    <property type="match status" value="1"/>
</dbReference>
<gene>
    <name evidence="2" type="ORF">C1C91_00380</name>
    <name evidence="3" type="ORF">OJY61_22850</name>
</gene>
<dbReference type="InterPro" id="IPR020845">
    <property type="entry name" value="AMP-binding_CS"/>
</dbReference>